<dbReference type="RefSeq" id="WP_126695412.1">
    <property type="nucleotide sequence ID" value="NZ_RXOF01000016.1"/>
</dbReference>
<dbReference type="EMBL" id="RXOF01000016">
    <property type="protein sequence ID" value="RTQ46248.1"/>
    <property type="molecule type" value="Genomic_DNA"/>
</dbReference>
<dbReference type="InterPro" id="IPR005151">
    <property type="entry name" value="Tail-specific_protease"/>
</dbReference>
<feature type="chain" id="PRO_5018682549" evidence="1">
    <location>
        <begin position="21"/>
        <end position="320"/>
    </location>
</feature>
<organism evidence="3 4">
    <name type="scientific">Hymenobacter gummosus</name>
    <dbReference type="NCBI Taxonomy" id="1776032"/>
    <lineage>
        <taxon>Bacteria</taxon>
        <taxon>Pseudomonadati</taxon>
        <taxon>Bacteroidota</taxon>
        <taxon>Cytophagia</taxon>
        <taxon>Cytophagales</taxon>
        <taxon>Hymenobacteraceae</taxon>
        <taxon>Hymenobacter</taxon>
    </lineage>
</organism>
<dbReference type="Gene3D" id="3.90.226.10">
    <property type="entry name" value="2-enoyl-CoA Hydratase, Chain A, domain 1"/>
    <property type="match status" value="1"/>
</dbReference>
<dbReference type="OrthoDB" id="7314861at2"/>
<dbReference type="Pfam" id="PF03572">
    <property type="entry name" value="Peptidase_S41"/>
    <property type="match status" value="1"/>
</dbReference>
<dbReference type="PANTHER" id="PTHR32060">
    <property type="entry name" value="TAIL-SPECIFIC PROTEASE"/>
    <property type="match status" value="1"/>
</dbReference>
<dbReference type="GO" id="GO:0030288">
    <property type="term" value="C:outer membrane-bounded periplasmic space"/>
    <property type="evidence" value="ECO:0007669"/>
    <property type="project" value="TreeGrafter"/>
</dbReference>
<dbReference type="SUPFAM" id="SSF52096">
    <property type="entry name" value="ClpP/crotonase"/>
    <property type="match status" value="1"/>
</dbReference>
<reference evidence="3 4" key="1">
    <citation type="submission" date="2018-12" db="EMBL/GenBank/DDBJ databases">
        <title>Hymenobacter gummosus sp. nov., isolated from a spring.</title>
        <authorList>
            <person name="Nie L."/>
        </authorList>
    </citation>
    <scope>NUCLEOTIDE SEQUENCE [LARGE SCALE GENOMIC DNA]</scope>
    <source>
        <strain evidence="3 4">KCTC 52166</strain>
    </source>
</reference>
<dbReference type="AlphaFoldDB" id="A0A3S0J6V7"/>
<dbReference type="GO" id="GO:0006508">
    <property type="term" value="P:proteolysis"/>
    <property type="evidence" value="ECO:0007669"/>
    <property type="project" value="InterPro"/>
</dbReference>
<evidence type="ECO:0000313" key="3">
    <source>
        <dbReference type="EMBL" id="RTQ46248.1"/>
    </source>
</evidence>
<evidence type="ECO:0000259" key="2">
    <source>
        <dbReference type="SMART" id="SM00245"/>
    </source>
</evidence>
<dbReference type="GO" id="GO:0008236">
    <property type="term" value="F:serine-type peptidase activity"/>
    <property type="evidence" value="ECO:0007669"/>
    <property type="project" value="InterPro"/>
</dbReference>
<dbReference type="Gene3D" id="3.30.750.44">
    <property type="match status" value="1"/>
</dbReference>
<keyword evidence="1" id="KW-0732">Signal</keyword>
<keyword evidence="4" id="KW-1185">Reference proteome</keyword>
<dbReference type="SMART" id="SM00245">
    <property type="entry name" value="TSPc"/>
    <property type="match status" value="1"/>
</dbReference>
<dbReference type="PANTHER" id="PTHR32060:SF30">
    <property type="entry name" value="CARBOXY-TERMINAL PROCESSING PROTEASE CTPA"/>
    <property type="match status" value="1"/>
</dbReference>
<dbReference type="CDD" id="cd06567">
    <property type="entry name" value="Peptidase_S41"/>
    <property type="match status" value="1"/>
</dbReference>
<dbReference type="InterPro" id="IPR029045">
    <property type="entry name" value="ClpP/crotonase-like_dom_sf"/>
</dbReference>
<comment type="caution">
    <text evidence="3">The sequence shown here is derived from an EMBL/GenBank/DDBJ whole genome shotgun (WGS) entry which is preliminary data.</text>
</comment>
<name>A0A3S0J6V7_9BACT</name>
<protein>
    <submittedName>
        <fullName evidence="3">Peptidase S41</fullName>
    </submittedName>
</protein>
<sequence>MLRTITLALCCALYSGAAAAQNFTLAAEKYFDDALDLMQRYALNRDKVDWPQLRQQLKSRAFQVSSIPETYLLIQVALGSLDDHHSHFVPASALAGQTRRQAAALNAAAPGPPALPAGVGYVRIPRFSGGNDSLVRQYVAQLHAQIRQQDGPALRGWVVDLRGNTGGNMWPMLLGIGPVLGEGVAGYFDNLRGKVSEWSYREGRVYVAGQALPFAAAELRCQRPDLPVAVLTSRQTASSGEAVAVAFRGRPRTRSFGTGTRGLSTSNQTFRLADGSLLNLTTAVMADRSCRPYGQAVLPDEPVEDGDALTQAARWIQAQP</sequence>
<evidence type="ECO:0000256" key="1">
    <source>
        <dbReference type="SAM" id="SignalP"/>
    </source>
</evidence>
<proteinExistence type="predicted"/>
<feature type="signal peptide" evidence="1">
    <location>
        <begin position="1"/>
        <end position="20"/>
    </location>
</feature>
<accession>A0A3S0J6V7</accession>
<dbReference type="Proteomes" id="UP000282184">
    <property type="component" value="Unassembled WGS sequence"/>
</dbReference>
<dbReference type="GO" id="GO:0004175">
    <property type="term" value="F:endopeptidase activity"/>
    <property type="evidence" value="ECO:0007669"/>
    <property type="project" value="TreeGrafter"/>
</dbReference>
<evidence type="ECO:0000313" key="4">
    <source>
        <dbReference type="Proteomes" id="UP000282184"/>
    </source>
</evidence>
<dbReference type="GO" id="GO:0007165">
    <property type="term" value="P:signal transduction"/>
    <property type="evidence" value="ECO:0007669"/>
    <property type="project" value="TreeGrafter"/>
</dbReference>
<gene>
    <name evidence="3" type="ORF">EJV47_22220</name>
</gene>
<feature type="domain" description="Tail specific protease" evidence="2">
    <location>
        <begin position="66"/>
        <end position="304"/>
    </location>
</feature>